<evidence type="ECO:0000313" key="1">
    <source>
        <dbReference type="EMBL" id="KAJ3511109.1"/>
    </source>
</evidence>
<dbReference type="AlphaFoldDB" id="A0A9W8K2Y9"/>
<sequence length="213" mass="23965">MRDLLSTFHYFPYFPDLESLAVEYYTAGPRPSDDSKTNLKNHPPKQLVSFRVPIVQLTLEYHFSQREPAWFVDALCFSGQQNRWARQNCVPWALPHLEHVTMPLSIQDQDLGDVLERCPHLEVVQEEVEVTVKIMSTSMGVEDERMAGTIIHGALCRPVGREGKENGAIVASGRALGFVLPLSATYAQLKIVGDGGDEARKVHILVRRCCFAM</sequence>
<name>A0A9W8K2Y9_9AGAR</name>
<protein>
    <submittedName>
        <fullName evidence="1">Uncharacterized protein</fullName>
    </submittedName>
</protein>
<dbReference type="EMBL" id="JANKHO010000348">
    <property type="protein sequence ID" value="KAJ3511109.1"/>
    <property type="molecule type" value="Genomic_DNA"/>
</dbReference>
<comment type="caution">
    <text evidence="1">The sequence shown here is derived from an EMBL/GenBank/DDBJ whole genome shotgun (WGS) entry which is preliminary data.</text>
</comment>
<evidence type="ECO:0000313" key="2">
    <source>
        <dbReference type="Proteomes" id="UP001148786"/>
    </source>
</evidence>
<accession>A0A9W8K2Y9</accession>
<gene>
    <name evidence="1" type="ORF">NLJ89_g4290</name>
</gene>
<dbReference type="Proteomes" id="UP001148786">
    <property type="component" value="Unassembled WGS sequence"/>
</dbReference>
<reference evidence="1" key="1">
    <citation type="submission" date="2022-07" db="EMBL/GenBank/DDBJ databases">
        <title>Genome Sequence of Agrocybe chaxingu.</title>
        <authorList>
            <person name="Buettner E."/>
        </authorList>
    </citation>
    <scope>NUCLEOTIDE SEQUENCE</scope>
    <source>
        <strain evidence="1">MP-N11</strain>
    </source>
</reference>
<organism evidence="1 2">
    <name type="scientific">Agrocybe chaxingu</name>
    <dbReference type="NCBI Taxonomy" id="84603"/>
    <lineage>
        <taxon>Eukaryota</taxon>
        <taxon>Fungi</taxon>
        <taxon>Dikarya</taxon>
        <taxon>Basidiomycota</taxon>
        <taxon>Agaricomycotina</taxon>
        <taxon>Agaricomycetes</taxon>
        <taxon>Agaricomycetidae</taxon>
        <taxon>Agaricales</taxon>
        <taxon>Agaricineae</taxon>
        <taxon>Strophariaceae</taxon>
        <taxon>Agrocybe</taxon>
    </lineage>
</organism>
<proteinExistence type="predicted"/>
<keyword evidence="2" id="KW-1185">Reference proteome</keyword>